<evidence type="ECO:0000313" key="2">
    <source>
        <dbReference type="EMBL" id="CFX15807.1"/>
    </source>
</evidence>
<feature type="domain" description="DUF5710" evidence="1">
    <location>
        <begin position="3"/>
        <end position="43"/>
    </location>
</feature>
<evidence type="ECO:0000259" key="1">
    <source>
        <dbReference type="Pfam" id="PF18974"/>
    </source>
</evidence>
<keyword evidence="3" id="KW-1185">Reference proteome</keyword>
<gene>
    <name evidence="2" type="ORF">650</name>
</gene>
<accession>A0A0E3W2R6</accession>
<name>A0A0E3W2R6_9FIRM</name>
<reference evidence="2 3" key="1">
    <citation type="submission" date="2015-03" db="EMBL/GenBank/DDBJ databases">
        <authorList>
            <person name="Murphy D."/>
        </authorList>
    </citation>
    <scope>NUCLEOTIDE SEQUENCE [LARGE SCALE GENOMIC DNA]</scope>
    <source>
        <strain evidence="2 3">OL-4</strain>
    </source>
</reference>
<dbReference type="AlphaFoldDB" id="A0A0E3W2R6"/>
<dbReference type="Proteomes" id="UP000045545">
    <property type="component" value="Unassembled WGS sequence"/>
</dbReference>
<sequence length="203" mass="23918">MTLYLNVPYSEKDEAKTLGAKWNPELRMWYVENKYDYYKFAKWRKFSNTSVIICDYLLIVKSKRSCFRCQTETPVISLATGNYVPIENPKVNQDKIILIDAPKNMPDPLHFYLKKAFNFYYGFSNFIQDWYFANHCVHCGNNYLYEEPSGPFYFYPKSKIKDLSFYSIKLQSDLELSGFLTFGNTGTILKSECSEFIELDVKI</sequence>
<evidence type="ECO:0000313" key="3">
    <source>
        <dbReference type="Proteomes" id="UP000045545"/>
    </source>
</evidence>
<dbReference type="STRING" id="690567.650"/>
<dbReference type="OrthoDB" id="9792687at2"/>
<dbReference type="Pfam" id="PF18974">
    <property type="entry name" value="DUF5710"/>
    <property type="match status" value="1"/>
</dbReference>
<dbReference type="InterPro" id="IPR043764">
    <property type="entry name" value="DUF5710"/>
</dbReference>
<protein>
    <submittedName>
        <fullName evidence="2">Uncharacterized</fullName>
    </submittedName>
</protein>
<organism evidence="2 3">
    <name type="scientific">Syntrophomonas zehnderi OL-4</name>
    <dbReference type="NCBI Taxonomy" id="690567"/>
    <lineage>
        <taxon>Bacteria</taxon>
        <taxon>Bacillati</taxon>
        <taxon>Bacillota</taxon>
        <taxon>Clostridia</taxon>
        <taxon>Eubacteriales</taxon>
        <taxon>Syntrophomonadaceae</taxon>
        <taxon>Syntrophomonas</taxon>
    </lineage>
</organism>
<dbReference type="EMBL" id="CGIH01000009">
    <property type="protein sequence ID" value="CFX15807.1"/>
    <property type="molecule type" value="Genomic_DNA"/>
</dbReference>
<dbReference type="RefSeq" id="WP_052729565.1">
    <property type="nucleotide sequence ID" value="NZ_CGIH01000009.1"/>
</dbReference>
<proteinExistence type="predicted"/>